<keyword evidence="1" id="KW-0472">Membrane</keyword>
<accession>A0A2P7AUX1</accession>
<reference evidence="3" key="1">
    <citation type="submission" date="2017-11" db="EMBL/GenBank/DDBJ databases">
        <authorList>
            <person name="Kuznetsova I."/>
            <person name="Sazanova A."/>
            <person name="Chirak E."/>
            <person name="Safronova V."/>
            <person name="Willems A."/>
        </authorList>
    </citation>
    <scope>NUCLEOTIDE SEQUENCE [LARGE SCALE GENOMIC DNA]</scope>
    <source>
        <strain evidence="3">PEPV15</strain>
    </source>
</reference>
<dbReference type="Proteomes" id="UP000241158">
    <property type="component" value="Unassembled WGS sequence"/>
</dbReference>
<sequence>MNWRKGFFRAWIAFSVVWAASFVLIMYPEINQPHADISTTGYLINPNTQELGTFEVTSKEYPLLVRDKNAGKLQVVKMEGLSWAEIYVPFGSTTDTINTYVDRIHPIAMAEEKNAAEAKRWRNVTDTIAMSLSIPIAVLLIGLALGWVVNGFRSRA</sequence>
<organism evidence="2 3">
    <name type="scientific">Phyllobacterium endophyticum</name>
    <dbReference type="NCBI Taxonomy" id="1149773"/>
    <lineage>
        <taxon>Bacteria</taxon>
        <taxon>Pseudomonadati</taxon>
        <taxon>Pseudomonadota</taxon>
        <taxon>Alphaproteobacteria</taxon>
        <taxon>Hyphomicrobiales</taxon>
        <taxon>Phyllobacteriaceae</taxon>
        <taxon>Phyllobacterium</taxon>
    </lineage>
</organism>
<evidence type="ECO:0000313" key="2">
    <source>
        <dbReference type="EMBL" id="PSH58024.1"/>
    </source>
</evidence>
<keyword evidence="1" id="KW-0812">Transmembrane</keyword>
<evidence type="ECO:0000313" key="3">
    <source>
        <dbReference type="Proteomes" id="UP000241158"/>
    </source>
</evidence>
<dbReference type="EMBL" id="PGGN01000002">
    <property type="protein sequence ID" value="PSH58024.1"/>
    <property type="molecule type" value="Genomic_DNA"/>
</dbReference>
<comment type="caution">
    <text evidence="2">The sequence shown here is derived from an EMBL/GenBank/DDBJ whole genome shotgun (WGS) entry which is preliminary data.</text>
</comment>
<gene>
    <name evidence="2" type="ORF">CU100_10175</name>
</gene>
<dbReference type="AlphaFoldDB" id="A0A2P7AUX1"/>
<keyword evidence="3" id="KW-1185">Reference proteome</keyword>
<name>A0A2P7AUX1_9HYPH</name>
<feature type="transmembrane region" description="Helical" evidence="1">
    <location>
        <begin position="128"/>
        <end position="149"/>
    </location>
</feature>
<protein>
    <submittedName>
        <fullName evidence="2">Uncharacterized protein</fullName>
    </submittedName>
</protein>
<dbReference type="OrthoDB" id="7933256at2"/>
<keyword evidence="1" id="KW-1133">Transmembrane helix</keyword>
<dbReference type="RefSeq" id="WP_106716469.1">
    <property type="nucleotide sequence ID" value="NZ_JACHXT010000001.1"/>
</dbReference>
<evidence type="ECO:0000256" key="1">
    <source>
        <dbReference type="SAM" id="Phobius"/>
    </source>
</evidence>
<feature type="transmembrane region" description="Helical" evidence="1">
    <location>
        <begin position="7"/>
        <end position="27"/>
    </location>
</feature>
<proteinExistence type="predicted"/>